<dbReference type="Gene3D" id="3.30.300.30">
    <property type="match status" value="1"/>
</dbReference>
<dbReference type="GO" id="GO:0016405">
    <property type="term" value="F:CoA-ligase activity"/>
    <property type="evidence" value="ECO:0007669"/>
    <property type="project" value="InterPro"/>
</dbReference>
<gene>
    <name evidence="4" type="ORF">I0K15_07945</name>
</gene>
<dbReference type="SUPFAM" id="SSF56801">
    <property type="entry name" value="Acetyl-CoA synthetase-like"/>
    <property type="match status" value="1"/>
</dbReference>
<evidence type="ECO:0000256" key="1">
    <source>
        <dbReference type="ARBA" id="ARBA00022598"/>
    </source>
</evidence>
<dbReference type="InterPro" id="IPR025110">
    <property type="entry name" value="AMP-bd_C"/>
</dbReference>
<protein>
    <submittedName>
        <fullName evidence="4">Benzoate-CoA ligase family protein</fullName>
    </submittedName>
</protein>
<dbReference type="InterPro" id="IPR011957">
    <property type="entry name" value="Benz_CoA_lig"/>
</dbReference>
<keyword evidence="5" id="KW-1185">Reference proteome</keyword>
<dbReference type="PANTHER" id="PTHR43352:SF1">
    <property type="entry name" value="ANTHRANILATE--COA LIGASE"/>
    <property type="match status" value="1"/>
</dbReference>
<evidence type="ECO:0000313" key="5">
    <source>
        <dbReference type="Proteomes" id="UP000594800"/>
    </source>
</evidence>
<dbReference type="Gene3D" id="3.40.50.12780">
    <property type="entry name" value="N-terminal domain of ligase-like"/>
    <property type="match status" value="1"/>
</dbReference>
<dbReference type="InterPro" id="IPR042099">
    <property type="entry name" value="ANL_N_sf"/>
</dbReference>
<feature type="domain" description="AMP-binding enzyme C-terminal" evidence="3">
    <location>
        <begin position="425"/>
        <end position="501"/>
    </location>
</feature>
<dbReference type="AlphaFoldDB" id="A0A7S9LUS1"/>
<name>A0A7S9LUS1_9RHOB</name>
<dbReference type="PANTHER" id="PTHR43352">
    <property type="entry name" value="ACETYL-COA SYNTHETASE"/>
    <property type="match status" value="1"/>
</dbReference>
<dbReference type="GO" id="GO:0005524">
    <property type="term" value="F:ATP binding"/>
    <property type="evidence" value="ECO:0007669"/>
    <property type="project" value="InterPro"/>
</dbReference>
<dbReference type="InterPro" id="IPR045851">
    <property type="entry name" value="AMP-bd_C_sf"/>
</dbReference>
<dbReference type="NCBIfam" id="TIGR02262">
    <property type="entry name" value="benz_CoA_lig"/>
    <property type="match status" value="1"/>
</dbReference>
<dbReference type="RefSeq" id="WP_196104909.1">
    <property type="nucleotide sequence ID" value="NZ_CP064942.1"/>
</dbReference>
<dbReference type="Pfam" id="PF00501">
    <property type="entry name" value="AMP-binding"/>
    <property type="match status" value="1"/>
</dbReference>
<evidence type="ECO:0000313" key="4">
    <source>
        <dbReference type="EMBL" id="QPH55647.1"/>
    </source>
</evidence>
<accession>A0A7S9LUS1</accession>
<keyword evidence="1 4" id="KW-0436">Ligase</keyword>
<organism evidence="4 5">
    <name type="scientific">Pontivivens ytuae</name>
    <dbReference type="NCBI Taxonomy" id="2789856"/>
    <lineage>
        <taxon>Bacteria</taxon>
        <taxon>Pseudomonadati</taxon>
        <taxon>Pseudomonadota</taxon>
        <taxon>Alphaproteobacteria</taxon>
        <taxon>Rhodobacterales</taxon>
        <taxon>Paracoccaceae</taxon>
        <taxon>Pontivivens</taxon>
    </lineage>
</organism>
<dbReference type="KEGG" id="poz:I0K15_07945"/>
<dbReference type="Pfam" id="PF13193">
    <property type="entry name" value="AMP-binding_C"/>
    <property type="match status" value="1"/>
</dbReference>
<feature type="domain" description="AMP-dependent synthetase/ligase" evidence="2">
    <location>
        <begin position="29"/>
        <end position="375"/>
    </location>
</feature>
<evidence type="ECO:0000259" key="3">
    <source>
        <dbReference type="Pfam" id="PF13193"/>
    </source>
</evidence>
<dbReference type="EMBL" id="CP064942">
    <property type="protein sequence ID" value="QPH55647.1"/>
    <property type="molecule type" value="Genomic_DNA"/>
</dbReference>
<reference evidence="4 5" key="1">
    <citation type="submission" date="2020-11" db="EMBL/GenBank/DDBJ databases">
        <title>Description of Pontivivens ytuae sp. nov. isolated from deep sea sediment of Mariana Trench.</title>
        <authorList>
            <person name="Wang Z."/>
            <person name="Sun Q.-L."/>
            <person name="Xu X.-D."/>
            <person name="Tang Y.-Z."/>
            <person name="Zhang J."/>
        </authorList>
    </citation>
    <scope>NUCLEOTIDE SEQUENCE [LARGE SCALE GENOMIC DNA]</scope>
    <source>
        <strain evidence="4 5">MT2928</strain>
    </source>
</reference>
<evidence type="ECO:0000259" key="2">
    <source>
        <dbReference type="Pfam" id="PF00501"/>
    </source>
</evidence>
<dbReference type="GO" id="GO:0044550">
    <property type="term" value="P:secondary metabolite biosynthetic process"/>
    <property type="evidence" value="ECO:0007669"/>
    <property type="project" value="TreeGrafter"/>
</dbReference>
<dbReference type="InterPro" id="IPR000873">
    <property type="entry name" value="AMP-dep_synth/lig_dom"/>
</dbReference>
<dbReference type="GO" id="GO:0016878">
    <property type="term" value="F:acid-thiol ligase activity"/>
    <property type="evidence" value="ECO:0007669"/>
    <property type="project" value="TreeGrafter"/>
</dbReference>
<dbReference type="Proteomes" id="UP000594800">
    <property type="component" value="Chromosome"/>
</dbReference>
<sequence length="524" mass="57817">MTPEALADATEFVLPERYNASRLLWDNLPERGDRTAVIHEGDRLTYAELAAEAARIGNHLLSLGCRPGERVLLFLDDELAYPAAIMGAMRAGLVPMLINTLSPADLIRFFLEDSEAVAALVSEPFVGLFSSGAMEGTQCRYVLSAADRPWAEAPTVLEEYPTGRRDMAFWMYSSGSTGRPKGVVHKHEDAAYTAHTYARRILRIGAGDVCFSIPKIFFAYGFGNSVTFPMSVGAAAVLLSGRPTPERCFAAIRNGRPTLLFGLPTLYTALAADPGIETADMSSVRLFISAAEVLSSELARDWKGRFDRPIIEGLGSTEMLHIYLSNDADEQRAGSAGRVVPGYDVRLVTPEGRTAEPGEEGVMQVMGLSGAEFYWNRPDKTAETMKDGWLDTGDRFIRDADGFYFFRGRADDLVKVSGQWVHPLEIEWVLNDHPDVREACVQAVELPDRRLTIKAWITPVDTGSDALARDLRAYAKSRLLPHKYPREIVFLDHLPKTGTDKIDRQALLRMNASENPPAQTGELT</sequence>
<proteinExistence type="predicted"/>